<sequence length="80" mass="9243">MSEKRVKKPPAAAQDEMNKRTKQEWIESASAVFKVERFEMAGVLFDCKNGDELSRQEVKQKLDAYLHPKEKEEVNVDSTD</sequence>
<accession>A0A1G8ET34</accession>
<evidence type="ECO:0000313" key="4">
    <source>
        <dbReference type="Proteomes" id="UP000198956"/>
    </source>
</evidence>
<evidence type="ECO:0000256" key="1">
    <source>
        <dbReference type="SAM" id="MobiDB-lite"/>
    </source>
</evidence>
<dbReference type="AlphaFoldDB" id="A0A1G8ET34"/>
<dbReference type="Proteomes" id="UP000198956">
    <property type="component" value="Unassembled WGS sequence"/>
</dbReference>
<protein>
    <recommendedName>
        <fullName evidence="2">YqzN/YkzM domain-containing protein</fullName>
    </recommendedName>
</protein>
<dbReference type="InterPro" id="IPR058869">
    <property type="entry name" value="YqzN_YkzM"/>
</dbReference>
<dbReference type="EMBL" id="FNDE01000048">
    <property type="protein sequence ID" value="SDH73062.1"/>
    <property type="molecule type" value="Genomic_DNA"/>
</dbReference>
<name>A0A1G8ET34_ANETH</name>
<proteinExistence type="predicted"/>
<dbReference type="RefSeq" id="WP_254778357.1">
    <property type="nucleotide sequence ID" value="NZ_FNDE01000048.1"/>
</dbReference>
<gene>
    <name evidence="3" type="ORF">SAMN04489735_104814</name>
</gene>
<feature type="region of interest" description="Disordered" evidence="1">
    <location>
        <begin position="1"/>
        <end position="21"/>
    </location>
</feature>
<evidence type="ECO:0000313" key="3">
    <source>
        <dbReference type="EMBL" id="SDH73062.1"/>
    </source>
</evidence>
<reference evidence="3 4" key="1">
    <citation type="submission" date="2016-10" db="EMBL/GenBank/DDBJ databases">
        <authorList>
            <person name="de Groot N.N."/>
        </authorList>
    </citation>
    <scope>NUCLEOTIDE SEQUENCE [LARGE SCALE GENOMIC DNA]</scope>
    <source>
        <strain evidence="3 4">L 420-91</strain>
    </source>
</reference>
<dbReference type="Pfam" id="PF26160">
    <property type="entry name" value="YqzN_YkzM"/>
    <property type="match status" value="1"/>
</dbReference>
<feature type="domain" description="YqzN/YkzM" evidence="2">
    <location>
        <begin position="21"/>
        <end position="66"/>
    </location>
</feature>
<evidence type="ECO:0000259" key="2">
    <source>
        <dbReference type="Pfam" id="PF26160"/>
    </source>
</evidence>
<organism evidence="3 4">
    <name type="scientific">Aneurinibacillus thermoaerophilus</name>
    <dbReference type="NCBI Taxonomy" id="143495"/>
    <lineage>
        <taxon>Bacteria</taxon>
        <taxon>Bacillati</taxon>
        <taxon>Bacillota</taxon>
        <taxon>Bacilli</taxon>
        <taxon>Bacillales</taxon>
        <taxon>Paenibacillaceae</taxon>
        <taxon>Aneurinibacillus group</taxon>
        <taxon>Aneurinibacillus</taxon>
    </lineage>
</organism>